<dbReference type="PROSITE" id="PS00022">
    <property type="entry name" value="EGF_1"/>
    <property type="match status" value="1"/>
</dbReference>
<dbReference type="Proteomes" id="UP000011014">
    <property type="component" value="Unassembled WGS sequence"/>
</dbReference>
<proteinExistence type="predicted"/>
<evidence type="ECO:0000259" key="1">
    <source>
        <dbReference type="PROSITE" id="PS00022"/>
    </source>
</evidence>
<protein>
    <recommendedName>
        <fullName evidence="1">EGF-like domain-containing protein</fullName>
    </recommendedName>
</protein>
<name>E4YT71_OIKDI</name>
<evidence type="ECO:0000313" key="2">
    <source>
        <dbReference type="EMBL" id="CBY38660.1"/>
    </source>
</evidence>
<gene>
    <name evidence="2" type="ORF">GSOID_T00019170001</name>
</gene>
<accession>E4YT71</accession>
<sequence length="664" mass="75210">MKLFATFLAVSGAIKCRNRGIEHVTGSGEEFCECVDSFWGENCEDEDVSRGSKINCKYVHLNDEYLSNVKIATDVRKDYHCWVFYGEPDISKEHERIGFRIRKSFNYDGPPIFAESDPTQDLCENDFLTAGKCVINGEVVYDKSDMTLTHENDDWEHFWWQWEQEHGTGDPALNAKDPKKRKNFFFFNEHFNQLKRKTVEDAILHANMSISASNVPTEFFQASDIVTVIYRETAKLKDESDEYLFTSWSDVNECTAGTHNCDPVYGVCSNTKFGHDCSCIKGTFAKNGTEIGTECRIVSHLSIELAATDPLFKKIEEVEADLDFFVWNMTKTDQEIRDGITDFRDNMLAQKIYTITQLDTLLEQEMITDELQLKEILSNTAIIAKQVDDVENSMRTELRAYNANMDNLAKNTTTITGLDKQFSEIAERLLFDADTVLSSDISQMDNILDTTLDYLVRLQENMTMTDNNGVSPGQTAVESGIAGIESYWRGEVQSFKKSVEDIDGLVKDRFDFVKDQLQLLDSQRGKYLTFTLAEDVRKSSFRAGTVPLAGFEGSDIIPMGDNSILFVEAGYYLMTVNGKMSPNAIFQWYDVNNQQYIGRELGVLDLTREGTDIVTGSQMLAVNRCDQFKLEVTQGKLLSGTQIQIFRINGEFEGTAVSGSCFTQ</sequence>
<dbReference type="AlphaFoldDB" id="E4YT71"/>
<organism evidence="2">
    <name type="scientific">Oikopleura dioica</name>
    <name type="common">Tunicate</name>
    <dbReference type="NCBI Taxonomy" id="34765"/>
    <lineage>
        <taxon>Eukaryota</taxon>
        <taxon>Metazoa</taxon>
        <taxon>Chordata</taxon>
        <taxon>Tunicata</taxon>
        <taxon>Appendicularia</taxon>
        <taxon>Copelata</taxon>
        <taxon>Oikopleuridae</taxon>
        <taxon>Oikopleura</taxon>
    </lineage>
</organism>
<dbReference type="InterPro" id="IPR000742">
    <property type="entry name" value="EGF"/>
</dbReference>
<feature type="domain" description="EGF-like" evidence="1">
    <location>
        <begin position="32"/>
        <end position="43"/>
    </location>
</feature>
<dbReference type="EMBL" id="FN655287">
    <property type="protein sequence ID" value="CBY38660.1"/>
    <property type="molecule type" value="Genomic_DNA"/>
</dbReference>
<reference evidence="2" key="1">
    <citation type="journal article" date="2010" name="Science">
        <title>Plasticity of animal genome architecture unmasked by rapid evolution of a pelagic tunicate.</title>
        <authorList>
            <person name="Denoeud F."/>
            <person name="Henriet S."/>
            <person name="Mungpakdee S."/>
            <person name="Aury J.M."/>
            <person name="Da Silva C."/>
            <person name="Brinkmann H."/>
            <person name="Mikhaleva J."/>
            <person name="Olsen L.C."/>
            <person name="Jubin C."/>
            <person name="Canestro C."/>
            <person name="Bouquet J.M."/>
            <person name="Danks G."/>
            <person name="Poulain J."/>
            <person name="Campsteijn C."/>
            <person name="Adamski M."/>
            <person name="Cross I."/>
            <person name="Yadetie F."/>
            <person name="Muffato M."/>
            <person name="Louis A."/>
            <person name="Butcher S."/>
            <person name="Tsagkogeorga G."/>
            <person name="Konrad A."/>
            <person name="Singh S."/>
            <person name="Jensen M.F."/>
            <person name="Cong E.H."/>
            <person name="Eikeseth-Otteraa H."/>
            <person name="Noel B."/>
            <person name="Anthouard V."/>
            <person name="Porcel B.M."/>
            <person name="Kachouri-Lafond R."/>
            <person name="Nishino A."/>
            <person name="Ugolini M."/>
            <person name="Chourrout P."/>
            <person name="Nishida H."/>
            <person name="Aasland R."/>
            <person name="Huzurbazar S."/>
            <person name="Westhof E."/>
            <person name="Delsuc F."/>
            <person name="Lehrach H."/>
            <person name="Reinhardt R."/>
            <person name="Weissenbach J."/>
            <person name="Roy S.W."/>
            <person name="Artiguenave F."/>
            <person name="Postlethwait J.H."/>
            <person name="Manak J.R."/>
            <person name="Thompson E.M."/>
            <person name="Jaillon O."/>
            <person name="Du Pasquier L."/>
            <person name="Boudinot P."/>
            <person name="Liberles D.A."/>
            <person name="Volff J.N."/>
            <person name="Philippe H."/>
            <person name="Lenhard B."/>
            <person name="Roest Crollius H."/>
            <person name="Wincker P."/>
            <person name="Chourrout D."/>
        </authorList>
    </citation>
    <scope>NUCLEOTIDE SEQUENCE [LARGE SCALE GENOMIC DNA]</scope>
</reference>